<protein>
    <recommendedName>
        <fullName evidence="8">Histone H4</fullName>
    </recommendedName>
</protein>
<dbReference type="InterPro" id="IPR009072">
    <property type="entry name" value="Histone-fold"/>
</dbReference>
<evidence type="ECO:0000313" key="10">
    <source>
        <dbReference type="Proteomes" id="UP000233524"/>
    </source>
</evidence>
<dbReference type="InParanoid" id="A0A2N3N9I8"/>
<organism evidence="9 10">
    <name type="scientific">Lomentospora prolificans</name>
    <dbReference type="NCBI Taxonomy" id="41688"/>
    <lineage>
        <taxon>Eukaryota</taxon>
        <taxon>Fungi</taxon>
        <taxon>Dikarya</taxon>
        <taxon>Ascomycota</taxon>
        <taxon>Pezizomycotina</taxon>
        <taxon>Sordariomycetes</taxon>
        <taxon>Hypocreomycetidae</taxon>
        <taxon>Microascales</taxon>
        <taxon>Microascaceae</taxon>
        <taxon>Lomentospora</taxon>
    </lineage>
</organism>
<comment type="caution">
    <text evidence="9">The sequence shown here is derived from an EMBL/GenBank/DDBJ whole genome shotgun (WGS) entry which is preliminary data.</text>
</comment>
<proteinExistence type="inferred from homology"/>
<dbReference type="GO" id="GO:0005634">
    <property type="term" value="C:nucleus"/>
    <property type="evidence" value="ECO:0007669"/>
    <property type="project" value="UniProtKB-SubCell"/>
</dbReference>
<dbReference type="OrthoDB" id="3919494at2759"/>
<accession>A0A2N3N9I8</accession>
<dbReference type="PRINTS" id="PR00623">
    <property type="entry name" value="HISTONEH4"/>
</dbReference>
<reference evidence="9 10" key="1">
    <citation type="journal article" date="2017" name="G3 (Bethesda)">
        <title>First Draft Genome Sequence of the Pathogenic Fungus Lomentospora prolificans (Formerly Scedosporium prolificans).</title>
        <authorList>
            <person name="Luo R."/>
            <person name="Zimin A."/>
            <person name="Workman R."/>
            <person name="Fan Y."/>
            <person name="Pertea G."/>
            <person name="Grossman N."/>
            <person name="Wear M.P."/>
            <person name="Jia B."/>
            <person name="Miller H."/>
            <person name="Casadevall A."/>
            <person name="Timp W."/>
            <person name="Zhang S.X."/>
            <person name="Salzberg S.L."/>
        </authorList>
    </citation>
    <scope>NUCLEOTIDE SEQUENCE [LARGE SCALE GENOMIC DNA]</scope>
    <source>
        <strain evidence="9 10">JHH-5317</strain>
    </source>
</reference>
<comment type="subunit">
    <text evidence="8">The nucleosome is a histone octamer containing two molecules each of H2A, H2B, H3 and H4 assembled in one H3-H4 heterotetramer and two H2A-H2B heterodimers. The octamer wraps approximately 147 bp of DNA.</text>
</comment>
<evidence type="ECO:0000256" key="8">
    <source>
        <dbReference type="RuleBase" id="RU000528"/>
    </source>
</evidence>
<dbReference type="AlphaFoldDB" id="A0A2N3N9I8"/>
<keyword evidence="6 8" id="KW-0539">Nucleus</keyword>
<dbReference type="GO" id="GO:0003677">
    <property type="term" value="F:DNA binding"/>
    <property type="evidence" value="ECO:0007669"/>
    <property type="project" value="UniProtKB-KW"/>
</dbReference>
<evidence type="ECO:0000256" key="5">
    <source>
        <dbReference type="ARBA" id="ARBA00023125"/>
    </source>
</evidence>
<dbReference type="GO" id="GO:0030527">
    <property type="term" value="F:structural constituent of chromatin"/>
    <property type="evidence" value="ECO:0007669"/>
    <property type="project" value="InterPro"/>
</dbReference>
<dbReference type="SUPFAM" id="SSF47113">
    <property type="entry name" value="Histone-fold"/>
    <property type="match status" value="1"/>
</dbReference>
<sequence>MPFEVSLVRQSARRGGVKHISAAIYDEVRVALDARLRAIIKDCVSVLEYRGKKTVTVEDVIFALRRLGRPIYGFDSDTYIPPSRRYRALPATRGA</sequence>
<evidence type="ECO:0000256" key="6">
    <source>
        <dbReference type="ARBA" id="ARBA00023242"/>
    </source>
</evidence>
<dbReference type="STRING" id="41688.A0A2N3N9I8"/>
<dbReference type="EMBL" id="NLAX01000010">
    <property type="protein sequence ID" value="PKS09095.1"/>
    <property type="molecule type" value="Genomic_DNA"/>
</dbReference>
<keyword evidence="7 8" id="KW-0544">Nucleosome core</keyword>
<keyword evidence="4 8" id="KW-0158">Chromosome</keyword>
<evidence type="ECO:0000256" key="3">
    <source>
        <dbReference type="ARBA" id="ARBA00006564"/>
    </source>
</evidence>
<name>A0A2N3N9I8_9PEZI</name>
<dbReference type="PANTHER" id="PTHR10484">
    <property type="entry name" value="HISTONE H4"/>
    <property type="match status" value="1"/>
</dbReference>
<dbReference type="VEuPathDB" id="FungiDB:jhhlp_003709"/>
<gene>
    <name evidence="9" type="ORF">jhhlp_003709</name>
</gene>
<dbReference type="GO" id="GO:0046982">
    <property type="term" value="F:protein heterodimerization activity"/>
    <property type="evidence" value="ECO:0007669"/>
    <property type="project" value="InterPro"/>
</dbReference>
<dbReference type="Gene3D" id="1.10.20.10">
    <property type="entry name" value="Histone, subunit A"/>
    <property type="match status" value="1"/>
</dbReference>
<dbReference type="SMART" id="SM00417">
    <property type="entry name" value="H4"/>
    <property type="match status" value="1"/>
</dbReference>
<keyword evidence="10" id="KW-1185">Reference proteome</keyword>
<keyword evidence="5 8" id="KW-0238">DNA-binding</keyword>
<comment type="function">
    <text evidence="8">Core component of nucleosome. Nucleosomes wrap and compact DNA into chromatin, limiting DNA accessibility to the cellular machineries which require DNA as a template. Histones thereby play a central role in transcription regulation, DNA repair, DNA replication and chromosomal stability. DNA accessibility is regulated via a complex set of post-translational modifications of histones, also called histone code, and nucleosome remodeling.</text>
</comment>
<dbReference type="Proteomes" id="UP000233524">
    <property type="component" value="Unassembled WGS sequence"/>
</dbReference>
<evidence type="ECO:0000313" key="9">
    <source>
        <dbReference type="EMBL" id="PKS09095.1"/>
    </source>
</evidence>
<evidence type="ECO:0000256" key="2">
    <source>
        <dbReference type="ARBA" id="ARBA00004286"/>
    </source>
</evidence>
<comment type="similarity">
    <text evidence="3 8">Belongs to the histone H4 family.</text>
</comment>
<dbReference type="GO" id="GO:0000786">
    <property type="term" value="C:nucleosome"/>
    <property type="evidence" value="ECO:0007669"/>
    <property type="project" value="UniProtKB-KW"/>
</dbReference>
<dbReference type="CDD" id="cd22912">
    <property type="entry name" value="HFD_H4"/>
    <property type="match status" value="1"/>
</dbReference>
<comment type="subcellular location">
    <subcellularLocation>
        <location evidence="2">Chromosome</location>
    </subcellularLocation>
    <subcellularLocation>
        <location evidence="1">Nucleus</location>
    </subcellularLocation>
</comment>
<dbReference type="InterPro" id="IPR001951">
    <property type="entry name" value="Histone_H4"/>
</dbReference>
<evidence type="ECO:0000256" key="4">
    <source>
        <dbReference type="ARBA" id="ARBA00022454"/>
    </source>
</evidence>
<evidence type="ECO:0000256" key="7">
    <source>
        <dbReference type="ARBA" id="ARBA00023269"/>
    </source>
</evidence>
<evidence type="ECO:0000256" key="1">
    <source>
        <dbReference type="ARBA" id="ARBA00004123"/>
    </source>
</evidence>